<sequence length="768" mass="87185">MEKQNSDGIFNICLERFQGIFISITFFIVLFFHTLYGEQNIVQLQESPPTKEAQSYSNPIHNPPVNTYKLQTYSIIHDLRTAFEPYSSMDTQYKVILKEYNAMLKNMQDSNNHSLGTIAIPERLDSRTSHTQKPTPTNTKQDRTSQQEVYNLESNLYPLSQEIPRVYTSQLNLTPDSKYSPLDPTAKQGMNFTDMYSTYADFLSILDASCCSVSLPNNVINSFDLRGSKQALQQIETRLKDSTQGVDVQSKDMQNHTNIQNLARQQSIANQQNNTKTDIDINLLAPKCIKKRFNITKDEKLNIHTLLHALAKECDFSIQYTHNAKQNLHNHQNITLNIRDKPLDFVLNMLLGNMFYTIDSNRLIISDISMQMFTINYISSTRMAQSSTDVLFSQEQHDNYNMGYNGFYNSMIPSYTQSYAWQNNPANTQTSQRENQSMSGYLDNLSLRNQLRSQMSTANTRFGKSGTKVYSLDEINFWADIESKLHIMLDTKLGDKFMIDKGAGLIAVWTTKQKMREVSHFLQNLEQKMNMQVAIDVEILSLMHFQTNNVGIDWQSIFSILNPTQSNLNLSFGGGGAMLTLGNNNADLQSIFNLLRTYGDLRSLSNPKIMALNNQPALISVGSVLRYTQNLVYQSNNTNTTIQNTSTQYPSIFAGILLDITPSISEDSVILRINPSITKTKDPEMENIAQALSAPPNLSTNQLSSIVRLRDGERVIIGGLLSNVIQNTSQAIPKMGENKWLKNIFGKQSNINRNEELIIIITPHIIRQ</sequence>
<name>A0A4U8SCB8_9HELI</name>
<feature type="compositionally biased region" description="Polar residues" evidence="2">
    <location>
        <begin position="129"/>
        <end position="139"/>
    </location>
</feature>
<evidence type="ECO:0000256" key="3">
    <source>
        <dbReference type="SAM" id="Phobius"/>
    </source>
</evidence>
<evidence type="ECO:0000256" key="1">
    <source>
        <dbReference type="RuleBase" id="RU004003"/>
    </source>
</evidence>
<organism evidence="5 6">
    <name type="scientific">Helicobacter trogontum</name>
    <dbReference type="NCBI Taxonomy" id="50960"/>
    <lineage>
        <taxon>Bacteria</taxon>
        <taxon>Pseudomonadati</taxon>
        <taxon>Campylobacterota</taxon>
        <taxon>Epsilonproteobacteria</taxon>
        <taxon>Campylobacterales</taxon>
        <taxon>Helicobacteraceae</taxon>
        <taxon>Helicobacter</taxon>
    </lineage>
</organism>
<dbReference type="InterPro" id="IPR004846">
    <property type="entry name" value="T2SS/T3SS_dom"/>
</dbReference>
<evidence type="ECO:0000256" key="2">
    <source>
        <dbReference type="SAM" id="MobiDB-lite"/>
    </source>
</evidence>
<keyword evidence="3" id="KW-0472">Membrane</keyword>
<protein>
    <submittedName>
        <fullName evidence="5">Pilus assembly protein MshL</fullName>
    </submittedName>
</protein>
<accession>A0A4U8SCB8</accession>
<dbReference type="AlphaFoldDB" id="A0A4U8SCB8"/>
<evidence type="ECO:0000313" key="5">
    <source>
        <dbReference type="EMBL" id="TLD83696.1"/>
    </source>
</evidence>
<keyword evidence="3" id="KW-0812">Transmembrane</keyword>
<gene>
    <name evidence="5" type="ORF">LS81_003905</name>
</gene>
<dbReference type="EMBL" id="JRPL02000006">
    <property type="protein sequence ID" value="TLD83696.1"/>
    <property type="molecule type" value="Genomic_DNA"/>
</dbReference>
<feature type="domain" description="Type II/III secretion system secretin-like" evidence="4">
    <location>
        <begin position="595"/>
        <end position="767"/>
    </location>
</feature>
<evidence type="ECO:0000313" key="6">
    <source>
        <dbReference type="Proteomes" id="UP000029878"/>
    </source>
</evidence>
<dbReference type="OrthoDB" id="9775455at2"/>
<reference evidence="5 6" key="1">
    <citation type="journal article" date="2014" name="Genome Announc.">
        <title>Draft genome sequences of eight enterohepatic helicobacter species isolated from both laboratory and wild rodents.</title>
        <authorList>
            <person name="Sheh A."/>
            <person name="Shen Z."/>
            <person name="Fox J.G."/>
        </authorList>
    </citation>
    <scope>NUCLEOTIDE SEQUENCE [LARGE SCALE GENOMIC DNA]</scope>
    <source>
        <strain evidence="5 6">ATCC 700114</strain>
    </source>
</reference>
<comment type="similarity">
    <text evidence="1">Belongs to the bacterial secretin family.</text>
</comment>
<comment type="caution">
    <text evidence="5">The sequence shown here is derived from an EMBL/GenBank/DDBJ whole genome shotgun (WGS) entry which is preliminary data.</text>
</comment>
<feature type="region of interest" description="Disordered" evidence="2">
    <location>
        <begin position="122"/>
        <end position="145"/>
    </location>
</feature>
<dbReference type="GO" id="GO:0009306">
    <property type="term" value="P:protein secretion"/>
    <property type="evidence" value="ECO:0007669"/>
    <property type="project" value="InterPro"/>
</dbReference>
<dbReference type="Proteomes" id="UP000029878">
    <property type="component" value="Unassembled WGS sequence"/>
</dbReference>
<dbReference type="PANTHER" id="PTHR30332:SF17">
    <property type="entry name" value="TYPE IV PILIATION SYSTEM PROTEIN DR_0774-RELATED"/>
    <property type="match status" value="1"/>
</dbReference>
<evidence type="ECO:0000259" key="4">
    <source>
        <dbReference type="Pfam" id="PF00263"/>
    </source>
</evidence>
<feature type="transmembrane region" description="Helical" evidence="3">
    <location>
        <begin position="20"/>
        <end position="37"/>
    </location>
</feature>
<dbReference type="RefSeq" id="WP_034344303.1">
    <property type="nucleotide sequence ID" value="NZ_FZNG01000025.1"/>
</dbReference>
<dbReference type="InterPro" id="IPR050810">
    <property type="entry name" value="Bact_Secretion_Sys_Channel"/>
</dbReference>
<keyword evidence="3" id="KW-1133">Transmembrane helix</keyword>
<dbReference type="Pfam" id="PF00263">
    <property type="entry name" value="Secretin"/>
    <property type="match status" value="1"/>
</dbReference>
<dbReference type="PANTHER" id="PTHR30332">
    <property type="entry name" value="PROBABLE GENERAL SECRETION PATHWAY PROTEIN D"/>
    <property type="match status" value="1"/>
</dbReference>
<proteinExistence type="inferred from homology"/>
<dbReference type="GO" id="GO:0015627">
    <property type="term" value="C:type II protein secretion system complex"/>
    <property type="evidence" value="ECO:0007669"/>
    <property type="project" value="TreeGrafter"/>
</dbReference>